<sequence length="56" mass="5868">MRVHMRPGPSFLPLPSGSSGWSPLLGGPLPESGCTSARCLCSRSLDATISYCPGYI</sequence>
<dbReference type="AlphaFoldDB" id="A0A9D4KIR4"/>
<protein>
    <submittedName>
        <fullName evidence="1">Uncharacterized protein</fullName>
    </submittedName>
</protein>
<dbReference type="EMBL" id="JAIWYP010000004">
    <property type="protein sequence ID" value="KAH3840042.1"/>
    <property type="molecule type" value="Genomic_DNA"/>
</dbReference>
<reference evidence="1" key="1">
    <citation type="journal article" date="2019" name="bioRxiv">
        <title>The Genome of the Zebra Mussel, Dreissena polymorpha: A Resource for Invasive Species Research.</title>
        <authorList>
            <person name="McCartney M.A."/>
            <person name="Auch B."/>
            <person name="Kono T."/>
            <person name="Mallez S."/>
            <person name="Zhang Y."/>
            <person name="Obille A."/>
            <person name="Becker A."/>
            <person name="Abrahante J.E."/>
            <person name="Garbe J."/>
            <person name="Badalamenti J.P."/>
            <person name="Herman A."/>
            <person name="Mangelson H."/>
            <person name="Liachko I."/>
            <person name="Sullivan S."/>
            <person name="Sone E.D."/>
            <person name="Koren S."/>
            <person name="Silverstein K.A.T."/>
            <person name="Beckman K.B."/>
            <person name="Gohl D.M."/>
        </authorList>
    </citation>
    <scope>NUCLEOTIDE SEQUENCE</scope>
    <source>
        <strain evidence="1">Duluth1</strain>
        <tissue evidence="1">Whole animal</tissue>
    </source>
</reference>
<organism evidence="1 2">
    <name type="scientific">Dreissena polymorpha</name>
    <name type="common">Zebra mussel</name>
    <name type="synonym">Mytilus polymorpha</name>
    <dbReference type="NCBI Taxonomy" id="45954"/>
    <lineage>
        <taxon>Eukaryota</taxon>
        <taxon>Metazoa</taxon>
        <taxon>Spiralia</taxon>
        <taxon>Lophotrochozoa</taxon>
        <taxon>Mollusca</taxon>
        <taxon>Bivalvia</taxon>
        <taxon>Autobranchia</taxon>
        <taxon>Heteroconchia</taxon>
        <taxon>Euheterodonta</taxon>
        <taxon>Imparidentia</taxon>
        <taxon>Neoheterodontei</taxon>
        <taxon>Myida</taxon>
        <taxon>Dreissenoidea</taxon>
        <taxon>Dreissenidae</taxon>
        <taxon>Dreissena</taxon>
    </lineage>
</organism>
<proteinExistence type="predicted"/>
<name>A0A9D4KIR4_DREPO</name>
<comment type="caution">
    <text evidence="1">The sequence shown here is derived from an EMBL/GenBank/DDBJ whole genome shotgun (WGS) entry which is preliminary data.</text>
</comment>
<reference evidence="1" key="2">
    <citation type="submission" date="2020-11" db="EMBL/GenBank/DDBJ databases">
        <authorList>
            <person name="McCartney M.A."/>
            <person name="Auch B."/>
            <person name="Kono T."/>
            <person name="Mallez S."/>
            <person name="Becker A."/>
            <person name="Gohl D.M."/>
            <person name="Silverstein K.A.T."/>
            <person name="Koren S."/>
            <person name="Bechman K.B."/>
            <person name="Herman A."/>
            <person name="Abrahante J.E."/>
            <person name="Garbe J."/>
        </authorList>
    </citation>
    <scope>NUCLEOTIDE SEQUENCE</scope>
    <source>
        <strain evidence="1">Duluth1</strain>
        <tissue evidence="1">Whole animal</tissue>
    </source>
</reference>
<evidence type="ECO:0000313" key="2">
    <source>
        <dbReference type="Proteomes" id="UP000828390"/>
    </source>
</evidence>
<dbReference type="Proteomes" id="UP000828390">
    <property type="component" value="Unassembled WGS sequence"/>
</dbReference>
<accession>A0A9D4KIR4</accession>
<evidence type="ECO:0000313" key="1">
    <source>
        <dbReference type="EMBL" id="KAH3840042.1"/>
    </source>
</evidence>
<keyword evidence="2" id="KW-1185">Reference proteome</keyword>
<gene>
    <name evidence="1" type="ORF">DPMN_113484</name>
</gene>